<reference evidence="4 5" key="1">
    <citation type="submission" date="2016-07" db="EMBL/GenBank/DDBJ databases">
        <title>Pervasive Adenine N6-methylation of Active Genes in Fungi.</title>
        <authorList>
            <consortium name="DOE Joint Genome Institute"/>
            <person name="Mondo S.J."/>
            <person name="Dannebaum R.O."/>
            <person name="Kuo R.C."/>
            <person name="Labutti K."/>
            <person name="Haridas S."/>
            <person name="Kuo A."/>
            <person name="Salamov A."/>
            <person name="Ahrendt S.R."/>
            <person name="Lipzen A."/>
            <person name="Sullivan W."/>
            <person name="Andreopoulos W.B."/>
            <person name="Clum A."/>
            <person name="Lindquist E."/>
            <person name="Daum C."/>
            <person name="Ramamoorthy G.K."/>
            <person name="Gryganskyi A."/>
            <person name="Culley D."/>
            <person name="Magnuson J.K."/>
            <person name="James T.Y."/>
            <person name="O'Malley M.A."/>
            <person name="Stajich J.E."/>
            <person name="Spatafora J.W."/>
            <person name="Visel A."/>
            <person name="Grigoriev I.V."/>
        </authorList>
    </citation>
    <scope>NUCLEOTIDE SEQUENCE [LARGE SCALE GENOMIC DNA]</scope>
    <source>
        <strain evidence="4 5">CBS 931.73</strain>
    </source>
</reference>
<accession>A0A1Y1XVE8</accession>
<name>A0A1Y1XVE8_9FUNG</name>
<dbReference type="AlphaFoldDB" id="A0A1Y1XVE8"/>
<organism evidence="4 5">
    <name type="scientific">Basidiobolus meristosporus CBS 931.73</name>
    <dbReference type="NCBI Taxonomy" id="1314790"/>
    <lineage>
        <taxon>Eukaryota</taxon>
        <taxon>Fungi</taxon>
        <taxon>Fungi incertae sedis</taxon>
        <taxon>Zoopagomycota</taxon>
        <taxon>Entomophthoromycotina</taxon>
        <taxon>Basidiobolomycetes</taxon>
        <taxon>Basidiobolales</taxon>
        <taxon>Basidiobolaceae</taxon>
        <taxon>Basidiobolus</taxon>
    </lineage>
</organism>
<feature type="transmembrane region" description="Helical" evidence="2">
    <location>
        <begin position="73"/>
        <end position="96"/>
    </location>
</feature>
<sequence length="122" mass="13788">MTTQEQTTLLPTHSEESPTTGEPSRSNNSEVLHWVLVLLVFTLAGSTTARVVSPLLHALGIQGGFLAGPWSFRILYIVIMTLCYPFILLFFGTVFGKRQYFIAVVRRMARHLNFRNFQNSGR</sequence>
<dbReference type="Proteomes" id="UP000193498">
    <property type="component" value="Unassembled WGS sequence"/>
</dbReference>
<evidence type="ECO:0000256" key="1">
    <source>
        <dbReference type="SAM" id="MobiDB-lite"/>
    </source>
</evidence>
<feature type="domain" description="DUF6787" evidence="3">
    <location>
        <begin position="36"/>
        <end position="113"/>
    </location>
</feature>
<dbReference type="InterPro" id="IPR046714">
    <property type="entry name" value="DUF6787"/>
</dbReference>
<dbReference type="InParanoid" id="A0A1Y1XVE8"/>
<evidence type="ECO:0000259" key="3">
    <source>
        <dbReference type="Pfam" id="PF20584"/>
    </source>
</evidence>
<feature type="region of interest" description="Disordered" evidence="1">
    <location>
        <begin position="1"/>
        <end position="27"/>
    </location>
</feature>
<protein>
    <recommendedName>
        <fullName evidence="3">DUF6787 domain-containing protein</fullName>
    </recommendedName>
</protein>
<gene>
    <name evidence="4" type="ORF">K493DRAFT_318495</name>
</gene>
<feature type="transmembrane region" description="Helical" evidence="2">
    <location>
        <begin position="31"/>
        <end position="53"/>
    </location>
</feature>
<keyword evidence="2" id="KW-0812">Transmembrane</keyword>
<keyword evidence="2" id="KW-0472">Membrane</keyword>
<dbReference type="Pfam" id="PF20584">
    <property type="entry name" value="DUF6787"/>
    <property type="match status" value="1"/>
</dbReference>
<evidence type="ECO:0000256" key="2">
    <source>
        <dbReference type="SAM" id="Phobius"/>
    </source>
</evidence>
<evidence type="ECO:0000313" key="5">
    <source>
        <dbReference type="Proteomes" id="UP000193498"/>
    </source>
</evidence>
<keyword evidence="2" id="KW-1133">Transmembrane helix</keyword>
<keyword evidence="5" id="KW-1185">Reference proteome</keyword>
<dbReference type="OrthoDB" id="270912at2759"/>
<comment type="caution">
    <text evidence="4">The sequence shown here is derived from an EMBL/GenBank/DDBJ whole genome shotgun (WGS) entry which is preliminary data.</text>
</comment>
<dbReference type="EMBL" id="MCFE01000426">
    <property type="protein sequence ID" value="ORX89720.1"/>
    <property type="molecule type" value="Genomic_DNA"/>
</dbReference>
<evidence type="ECO:0000313" key="4">
    <source>
        <dbReference type="EMBL" id="ORX89720.1"/>
    </source>
</evidence>
<proteinExistence type="predicted"/>